<keyword evidence="1" id="KW-0812">Transmembrane</keyword>
<name>A0ABS7L143_CLOSR</name>
<accession>A0ABS7L143</accession>
<dbReference type="RefSeq" id="WP_221862003.1">
    <property type="nucleotide sequence ID" value="NZ_JAIKTU010000013.1"/>
</dbReference>
<keyword evidence="1" id="KW-0472">Membrane</keyword>
<keyword evidence="1" id="KW-1133">Transmembrane helix</keyword>
<evidence type="ECO:0000256" key="1">
    <source>
        <dbReference type="SAM" id="Phobius"/>
    </source>
</evidence>
<feature type="transmembrane region" description="Helical" evidence="1">
    <location>
        <begin position="181"/>
        <end position="203"/>
    </location>
</feature>
<proteinExistence type="predicted"/>
<feature type="transmembrane region" description="Helical" evidence="1">
    <location>
        <begin position="81"/>
        <end position="99"/>
    </location>
</feature>
<organism evidence="2 3">
    <name type="scientific">Clostridium sardiniense</name>
    <name type="common">Clostridium absonum</name>
    <dbReference type="NCBI Taxonomy" id="29369"/>
    <lineage>
        <taxon>Bacteria</taxon>
        <taxon>Bacillati</taxon>
        <taxon>Bacillota</taxon>
        <taxon>Clostridia</taxon>
        <taxon>Eubacteriales</taxon>
        <taxon>Clostridiaceae</taxon>
        <taxon>Clostridium</taxon>
    </lineage>
</organism>
<feature type="transmembrane region" description="Helical" evidence="1">
    <location>
        <begin position="111"/>
        <end position="128"/>
    </location>
</feature>
<dbReference type="EMBL" id="JAIKTU010000013">
    <property type="protein sequence ID" value="MBY0756789.1"/>
    <property type="molecule type" value="Genomic_DNA"/>
</dbReference>
<gene>
    <name evidence="2" type="ORF">K5V21_15170</name>
</gene>
<feature type="transmembrane region" description="Helical" evidence="1">
    <location>
        <begin position="140"/>
        <end position="161"/>
    </location>
</feature>
<dbReference type="InterPro" id="IPR049713">
    <property type="entry name" value="Pr6Pr-like"/>
</dbReference>
<sequence length="220" mass="25392">MNKVHKIWRGIAGIIILLAILGSFTNQILVSEIPTYMGRVLGFFSYFTEYSNILVMLWFINKAFLGERIQFLNKDSVRGAITLYICIAGIVFFFVLNSAWDQQGIEKIQSYILHGFSPIAFILDWLLLSRGGNYNYKDISMWIIFPIVYLFWALFIGNIIGSYPYPFLDLNTITFKEFLNYLVFLVIAFIGMSFIIVSADKLLGKLRNVAKRNVKFVENN</sequence>
<feature type="transmembrane region" description="Helical" evidence="1">
    <location>
        <begin position="41"/>
        <end position="60"/>
    </location>
</feature>
<feature type="transmembrane region" description="Helical" evidence="1">
    <location>
        <begin position="7"/>
        <end position="29"/>
    </location>
</feature>
<evidence type="ECO:0000313" key="2">
    <source>
        <dbReference type="EMBL" id="MBY0756789.1"/>
    </source>
</evidence>
<keyword evidence="3" id="KW-1185">Reference proteome</keyword>
<dbReference type="NCBIfam" id="NF038065">
    <property type="entry name" value="Pr6Pr"/>
    <property type="match status" value="1"/>
</dbReference>
<reference evidence="2 3" key="1">
    <citation type="journal article" date="2021" name="Cell Host Microbe">
        <title>in vivo commensal control of Clostridioides difficile virulence.</title>
        <authorList>
            <person name="Girinathan B.P."/>
            <person name="Dibenedetto N."/>
            <person name="Worley J.N."/>
            <person name="Peltier J."/>
            <person name="Arrieta-Ortiz M.L."/>
            <person name="Rupa Christinal Immanuel S."/>
            <person name="Lavin R."/>
            <person name="Delaney M.L."/>
            <person name="Cummins C."/>
            <person name="Hoffmann M."/>
            <person name="Luo Y."/>
            <person name="Gonzalez-Escalona N."/>
            <person name="Allard M."/>
            <person name="Onderdonk A.B."/>
            <person name="Gerber G.K."/>
            <person name="Sonenshein A.L."/>
            <person name="Baliga N."/>
            <person name="Dupuy B."/>
            <person name="Bry L."/>
        </authorList>
    </citation>
    <scope>NUCLEOTIDE SEQUENCE [LARGE SCALE GENOMIC DNA]</scope>
    <source>
        <strain evidence="2 3">DSM 599</strain>
    </source>
</reference>
<dbReference type="Proteomes" id="UP001299068">
    <property type="component" value="Unassembled WGS sequence"/>
</dbReference>
<protein>
    <submittedName>
        <fullName evidence="2">Pr6Pr family membrane protein</fullName>
    </submittedName>
</protein>
<comment type="caution">
    <text evidence="2">The sequence shown here is derived from an EMBL/GenBank/DDBJ whole genome shotgun (WGS) entry which is preliminary data.</text>
</comment>
<evidence type="ECO:0000313" key="3">
    <source>
        <dbReference type="Proteomes" id="UP001299068"/>
    </source>
</evidence>